<proteinExistence type="predicted"/>
<evidence type="ECO:0000313" key="2">
    <source>
        <dbReference type="EMBL" id="KLU66351.1"/>
    </source>
</evidence>
<keyword evidence="3" id="KW-1185">Reference proteome</keyword>
<accession>A0A0J1INV4</accession>
<organism evidence="2 3">
    <name type="scientific">Desulfosporosinus acididurans</name>
    <dbReference type="NCBI Taxonomy" id="476652"/>
    <lineage>
        <taxon>Bacteria</taxon>
        <taxon>Bacillati</taxon>
        <taxon>Bacillota</taxon>
        <taxon>Clostridia</taxon>
        <taxon>Eubacteriales</taxon>
        <taxon>Desulfitobacteriaceae</taxon>
        <taxon>Desulfosporosinus</taxon>
    </lineage>
</organism>
<name>A0A0J1INV4_9FIRM</name>
<keyword evidence="1" id="KW-0472">Membrane</keyword>
<dbReference type="AlphaFoldDB" id="A0A0J1INV4"/>
<dbReference type="PATRIC" id="fig|476652.3.peg.1807"/>
<protein>
    <recommendedName>
        <fullName evidence="4">Prepilin-type N-terminal cleavage/methylation domain-containing protein</fullName>
    </recommendedName>
</protein>
<comment type="caution">
    <text evidence="2">The sequence shown here is derived from an EMBL/GenBank/DDBJ whole genome shotgun (WGS) entry which is preliminary data.</text>
</comment>
<dbReference type="Proteomes" id="UP000036356">
    <property type="component" value="Unassembled WGS sequence"/>
</dbReference>
<dbReference type="RefSeq" id="WP_242847103.1">
    <property type="nucleotide sequence ID" value="NZ_LDZY01000005.1"/>
</dbReference>
<dbReference type="Pfam" id="PF07963">
    <property type="entry name" value="N_methyl"/>
    <property type="match status" value="1"/>
</dbReference>
<evidence type="ECO:0000313" key="3">
    <source>
        <dbReference type="Proteomes" id="UP000036356"/>
    </source>
</evidence>
<sequence length="172" mass="19108">MKKEDGFTLLEVLSGLLIAGIILITALNLLEGMWKGSLTLKGQLEAQYALMTAGRTVSDEIRRAKTVQWDKNACELKVLPPIEEENPSQIADSYFVADLDYDGIKDLYWKHMGVPQPIASFVTGWESVEVEPGLWEIILKVTVDKQSVTSRQVIRQRVYPSASSQSAAPEAL</sequence>
<evidence type="ECO:0008006" key="4">
    <source>
        <dbReference type="Google" id="ProtNLM"/>
    </source>
</evidence>
<gene>
    <name evidence="2" type="ORF">DEAC_c17500</name>
</gene>
<evidence type="ECO:0000256" key="1">
    <source>
        <dbReference type="SAM" id="Phobius"/>
    </source>
</evidence>
<dbReference type="InterPro" id="IPR012902">
    <property type="entry name" value="N_methyl_site"/>
</dbReference>
<reference evidence="2 3" key="1">
    <citation type="submission" date="2015-06" db="EMBL/GenBank/DDBJ databases">
        <title>Draft genome of the moderately acidophilic sulfate reducer Candidatus Desulfosporosinus acididurans strain M1.</title>
        <authorList>
            <person name="Poehlein A."/>
            <person name="Petzsch P."/>
            <person name="Johnson B.D."/>
            <person name="Schloemann M."/>
            <person name="Daniel R."/>
            <person name="Muehling M."/>
        </authorList>
    </citation>
    <scope>NUCLEOTIDE SEQUENCE [LARGE SCALE GENOMIC DNA]</scope>
    <source>
        <strain evidence="2 3">M1</strain>
    </source>
</reference>
<keyword evidence="1" id="KW-0812">Transmembrane</keyword>
<dbReference type="EMBL" id="LDZY01000005">
    <property type="protein sequence ID" value="KLU66351.1"/>
    <property type="molecule type" value="Genomic_DNA"/>
</dbReference>
<dbReference type="STRING" id="476652.DEAC_c17500"/>
<dbReference type="NCBIfam" id="TIGR02532">
    <property type="entry name" value="IV_pilin_GFxxxE"/>
    <property type="match status" value="1"/>
</dbReference>
<keyword evidence="1" id="KW-1133">Transmembrane helix</keyword>
<feature type="transmembrane region" description="Helical" evidence="1">
    <location>
        <begin position="12"/>
        <end position="30"/>
    </location>
</feature>